<evidence type="ECO:0000313" key="3">
    <source>
        <dbReference type="Proteomes" id="UP001594351"/>
    </source>
</evidence>
<reference evidence="2 3" key="1">
    <citation type="submission" date="2024-09" db="EMBL/GenBank/DDBJ databases">
        <title>Laminarin stimulates single cell rates of sulfate reduction while oxygen inhibits transcriptomic activity in coastal marine sediment.</title>
        <authorList>
            <person name="Lindsay M."/>
            <person name="Orcutt B."/>
            <person name="Emerson D."/>
            <person name="Stepanauskas R."/>
            <person name="D'Angelo T."/>
        </authorList>
    </citation>
    <scope>NUCLEOTIDE SEQUENCE [LARGE SCALE GENOMIC DNA]</scope>
    <source>
        <strain evidence="2">SAG AM-311-K15</strain>
    </source>
</reference>
<dbReference type="Proteomes" id="UP001594351">
    <property type="component" value="Unassembled WGS sequence"/>
</dbReference>
<dbReference type="PANTHER" id="PTHR30029">
    <property type="entry name" value="STAGE V SPORULATION PROTEIN R"/>
    <property type="match status" value="1"/>
</dbReference>
<dbReference type="InterPro" id="IPR056174">
    <property type="entry name" value="SpoVR_N"/>
</dbReference>
<name>A0ABV6Z3A4_UNCC1</name>
<feature type="domain" description="SpoVR protein-like N-terminal" evidence="1">
    <location>
        <begin position="9"/>
        <end position="426"/>
    </location>
</feature>
<gene>
    <name evidence="2" type="ORF">ACFL27_21725</name>
</gene>
<dbReference type="InterPro" id="IPR007390">
    <property type="entry name" value="Spore_V_R"/>
</dbReference>
<comment type="caution">
    <text evidence="2">The sequence shown here is derived from an EMBL/GenBank/DDBJ whole genome shotgun (WGS) entry which is preliminary data.</text>
</comment>
<dbReference type="Pfam" id="PF04293">
    <property type="entry name" value="SpoVR"/>
    <property type="match status" value="1"/>
</dbReference>
<proteinExistence type="predicted"/>
<evidence type="ECO:0000259" key="1">
    <source>
        <dbReference type="Pfam" id="PF04293"/>
    </source>
</evidence>
<evidence type="ECO:0000313" key="2">
    <source>
        <dbReference type="EMBL" id="MFC1852826.1"/>
    </source>
</evidence>
<sequence>MELIDQHTKQIMEGCKERARAAGLSFKNETLEYIVTNRDILELSPKLMIPTLYDYWVHDVEVLKEKGRYELYPVNPYETVINTRPAISFYNDNNPDWLNVMIFYHVLGHIDFFHNNAFFKNTWHYDFTGQALSDKRLIAKLRALKGREVDYVIEFTRGIDNLVGYYQELTRLNQPDRDQSSRRLDFYFDVFLQSIKKVKIHDYIKEVEKYNHCLQEFGESGEQSFFSDVSKHHPEWEAFFKKWLAQGSEYNLDLIQFLLDHSSLLRKEEHKWMKSVMQVVRNTSLFFQPQIRTKILNEGWASYWHETLYLQDDRIKGHEVEFARVNAGVTTMPRVGLNPYALGMQLFYALEERADKGQVSLEFQRLTDERERQLFDRQLGQGKDFIFAVRENYNDFMFVSQFIDQDFVNRHNLFVAGKRLDKDRMVWQYYVKSRKADDYRQMVLEALYHPPHISIEQQQSKESLLYLNHHFEGKPLVKDFIHNTMIGIEYLWGGPVQLETSEVVPSSRQTTTAAAGGESGAEKEVQFHRVLYTVENRKLSKKTL</sequence>
<dbReference type="EMBL" id="JBHPBY010000373">
    <property type="protein sequence ID" value="MFC1852826.1"/>
    <property type="molecule type" value="Genomic_DNA"/>
</dbReference>
<dbReference type="PANTHER" id="PTHR30029:SF2">
    <property type="entry name" value="STAGE V SPORULATION PROTEIN R"/>
    <property type="match status" value="1"/>
</dbReference>
<accession>A0ABV6Z3A4</accession>
<organism evidence="2 3">
    <name type="scientific">candidate division CSSED10-310 bacterium</name>
    <dbReference type="NCBI Taxonomy" id="2855610"/>
    <lineage>
        <taxon>Bacteria</taxon>
        <taxon>Bacteria division CSSED10-310</taxon>
    </lineage>
</organism>
<protein>
    <submittedName>
        <fullName evidence="2">SpoVR family protein</fullName>
    </submittedName>
</protein>
<keyword evidence="3" id="KW-1185">Reference proteome</keyword>